<name>A0A9W4X7Y8_9GLOM</name>
<comment type="caution">
    <text evidence="1">The sequence shown here is derived from an EMBL/GenBank/DDBJ whole genome shotgun (WGS) entry which is preliminary data.</text>
</comment>
<proteinExistence type="predicted"/>
<dbReference type="EMBL" id="CAMKVN010027522">
    <property type="protein sequence ID" value="CAI2201428.1"/>
    <property type="molecule type" value="Genomic_DNA"/>
</dbReference>
<feature type="non-terminal residue" evidence="1">
    <location>
        <position position="1"/>
    </location>
</feature>
<accession>A0A9W4X7Y8</accession>
<feature type="non-terminal residue" evidence="1">
    <location>
        <position position="71"/>
    </location>
</feature>
<gene>
    <name evidence="1" type="ORF">FWILDA_LOCUS20061</name>
</gene>
<evidence type="ECO:0000313" key="1">
    <source>
        <dbReference type="EMBL" id="CAI2201428.1"/>
    </source>
</evidence>
<organism evidence="1 2">
    <name type="scientific">Funneliformis geosporum</name>
    <dbReference type="NCBI Taxonomy" id="1117311"/>
    <lineage>
        <taxon>Eukaryota</taxon>
        <taxon>Fungi</taxon>
        <taxon>Fungi incertae sedis</taxon>
        <taxon>Mucoromycota</taxon>
        <taxon>Glomeromycotina</taxon>
        <taxon>Glomeromycetes</taxon>
        <taxon>Glomerales</taxon>
        <taxon>Glomeraceae</taxon>
        <taxon>Funneliformis</taxon>
    </lineage>
</organism>
<dbReference type="AlphaFoldDB" id="A0A9W4X7Y8"/>
<sequence>TIHESDHLPLHITIYKNNIFNTSSNAYCKQHKTTQQSYNFDKITFLHWDLFSDKLDKLIKESKSFQDPNIF</sequence>
<keyword evidence="2" id="KW-1185">Reference proteome</keyword>
<dbReference type="Proteomes" id="UP001153678">
    <property type="component" value="Unassembled WGS sequence"/>
</dbReference>
<reference evidence="1" key="1">
    <citation type="submission" date="2022-08" db="EMBL/GenBank/DDBJ databases">
        <authorList>
            <person name="Kallberg Y."/>
            <person name="Tangrot J."/>
            <person name="Rosling A."/>
        </authorList>
    </citation>
    <scope>NUCLEOTIDE SEQUENCE</scope>
    <source>
        <strain evidence="1">Wild A</strain>
    </source>
</reference>
<evidence type="ECO:0000313" key="2">
    <source>
        <dbReference type="Proteomes" id="UP001153678"/>
    </source>
</evidence>
<protein>
    <submittedName>
        <fullName evidence="1">1636_t:CDS:1</fullName>
    </submittedName>
</protein>